<dbReference type="SUPFAM" id="SSF56672">
    <property type="entry name" value="DNA/RNA polymerases"/>
    <property type="match status" value="1"/>
</dbReference>
<organism evidence="5">
    <name type="scientific">Tanacetum cinerariifolium</name>
    <name type="common">Dalmatian daisy</name>
    <name type="synonym">Chrysanthemum cinerariifolium</name>
    <dbReference type="NCBI Taxonomy" id="118510"/>
    <lineage>
        <taxon>Eukaryota</taxon>
        <taxon>Viridiplantae</taxon>
        <taxon>Streptophyta</taxon>
        <taxon>Embryophyta</taxon>
        <taxon>Tracheophyta</taxon>
        <taxon>Spermatophyta</taxon>
        <taxon>Magnoliopsida</taxon>
        <taxon>eudicotyledons</taxon>
        <taxon>Gunneridae</taxon>
        <taxon>Pentapetalae</taxon>
        <taxon>asterids</taxon>
        <taxon>campanulids</taxon>
        <taxon>Asterales</taxon>
        <taxon>Asteraceae</taxon>
        <taxon>Asteroideae</taxon>
        <taxon>Anthemideae</taxon>
        <taxon>Anthemidinae</taxon>
        <taxon>Tanacetum</taxon>
    </lineage>
</organism>
<keyword evidence="5" id="KW-0548">Nucleotidyltransferase</keyword>
<dbReference type="InterPro" id="IPR000477">
    <property type="entry name" value="RT_dom"/>
</dbReference>
<accession>A0A699HUE0</accession>
<feature type="compositionally biased region" description="Acidic residues" evidence="1">
    <location>
        <begin position="40"/>
        <end position="53"/>
    </location>
</feature>
<reference evidence="5" key="1">
    <citation type="journal article" date="2019" name="Sci. Rep.">
        <title>Draft genome of Tanacetum cinerariifolium, the natural source of mosquito coil.</title>
        <authorList>
            <person name="Yamashiro T."/>
            <person name="Shiraishi A."/>
            <person name="Satake H."/>
            <person name="Nakayama K."/>
        </authorList>
    </citation>
    <scope>NUCLEOTIDE SEQUENCE</scope>
</reference>
<dbReference type="InterPro" id="IPR041577">
    <property type="entry name" value="RT_RNaseH_2"/>
</dbReference>
<feature type="compositionally biased region" description="Gly residues" evidence="1">
    <location>
        <begin position="68"/>
        <end position="85"/>
    </location>
</feature>
<gene>
    <name evidence="5" type="ORF">Tci_446385</name>
</gene>
<feature type="domain" description="Reverse transcriptase/retrotransposon-derived protein RNase H-like" evidence="3">
    <location>
        <begin position="563"/>
        <end position="619"/>
    </location>
</feature>
<name>A0A699HUE0_TANCI</name>
<dbReference type="PANTHER" id="PTHR24559:SF444">
    <property type="entry name" value="REVERSE TRANSCRIPTASE DOMAIN-CONTAINING PROTEIN"/>
    <property type="match status" value="1"/>
</dbReference>
<dbReference type="InterPro" id="IPR043128">
    <property type="entry name" value="Rev_trsase/Diguanyl_cyclase"/>
</dbReference>
<keyword evidence="5" id="KW-0808">Transferase</keyword>
<protein>
    <submittedName>
        <fullName evidence="5">Putative reverse transcriptase domain-containing protein</fullName>
    </submittedName>
</protein>
<dbReference type="Gene3D" id="3.30.70.270">
    <property type="match status" value="2"/>
</dbReference>
<dbReference type="InterPro" id="IPR053134">
    <property type="entry name" value="RNA-dir_DNA_polymerase"/>
</dbReference>
<evidence type="ECO:0000259" key="3">
    <source>
        <dbReference type="Pfam" id="PF17919"/>
    </source>
</evidence>
<dbReference type="GO" id="GO:0003964">
    <property type="term" value="F:RNA-directed DNA polymerase activity"/>
    <property type="evidence" value="ECO:0007669"/>
    <property type="project" value="UniProtKB-KW"/>
</dbReference>
<dbReference type="AlphaFoldDB" id="A0A699HUE0"/>
<dbReference type="Gene3D" id="3.10.10.10">
    <property type="entry name" value="HIV Type 1 Reverse Transcriptase, subunit A, domain 1"/>
    <property type="match status" value="1"/>
</dbReference>
<dbReference type="PANTHER" id="PTHR24559">
    <property type="entry name" value="TRANSPOSON TY3-I GAG-POL POLYPROTEIN"/>
    <property type="match status" value="1"/>
</dbReference>
<feature type="domain" description="Tf2-1-like SH3-like" evidence="4">
    <location>
        <begin position="686"/>
        <end position="723"/>
    </location>
</feature>
<feature type="compositionally biased region" description="Basic and acidic residues" evidence="1">
    <location>
        <begin position="196"/>
        <end position="205"/>
    </location>
</feature>
<evidence type="ECO:0000259" key="4">
    <source>
        <dbReference type="Pfam" id="PF24626"/>
    </source>
</evidence>
<evidence type="ECO:0000313" key="5">
    <source>
        <dbReference type="EMBL" id="GEY74411.1"/>
    </source>
</evidence>
<dbReference type="InterPro" id="IPR043502">
    <property type="entry name" value="DNA/RNA_pol_sf"/>
</dbReference>
<dbReference type="Pfam" id="PF17919">
    <property type="entry name" value="RT_RNaseH_2"/>
    <property type="match status" value="1"/>
</dbReference>
<keyword evidence="5" id="KW-0695">RNA-directed DNA polymerase</keyword>
<proteinExistence type="predicted"/>
<dbReference type="EMBL" id="BKCJ010205539">
    <property type="protein sequence ID" value="GEY74411.1"/>
    <property type="molecule type" value="Genomic_DNA"/>
</dbReference>
<evidence type="ECO:0000259" key="2">
    <source>
        <dbReference type="Pfam" id="PF00078"/>
    </source>
</evidence>
<comment type="caution">
    <text evidence="5">The sequence shown here is derived from an EMBL/GenBank/DDBJ whole genome shotgun (WGS) entry which is preliminary data.</text>
</comment>
<dbReference type="Pfam" id="PF24626">
    <property type="entry name" value="SH3_Tf2-1"/>
    <property type="match status" value="1"/>
</dbReference>
<dbReference type="InterPro" id="IPR056924">
    <property type="entry name" value="SH3_Tf2-1"/>
</dbReference>
<dbReference type="CDD" id="cd01647">
    <property type="entry name" value="RT_LTR"/>
    <property type="match status" value="1"/>
</dbReference>
<feature type="region of interest" description="Disordered" evidence="1">
    <location>
        <begin position="36"/>
        <end position="85"/>
    </location>
</feature>
<dbReference type="Pfam" id="PF00078">
    <property type="entry name" value="RVT_1"/>
    <property type="match status" value="1"/>
</dbReference>
<feature type="region of interest" description="Disordered" evidence="1">
    <location>
        <begin position="187"/>
        <end position="213"/>
    </location>
</feature>
<evidence type="ECO:0000256" key="1">
    <source>
        <dbReference type="SAM" id="MobiDB-lite"/>
    </source>
</evidence>
<feature type="domain" description="Reverse transcriptase" evidence="2">
    <location>
        <begin position="388"/>
        <end position="479"/>
    </location>
</feature>
<sequence>MPNIRSGVRMTREAVNELIARRVAKALEARDATINLEPLAEGEDEQGGENGDDYEGRNRGVNWNGNDNGNGGGNGNGNGNGNEGGNGYETHNLNFGGFRPVARECTYQDFLKCQPLNSKGTEGVVGLTRWFEKMEKVMVPDEEEKVERFIGGLPDNIQGNVIAAEPTRLQEAIRIANNSMDQKLKGYARSTKNKRRFDNNPRDNRGQQSAFKRQHIGGQNVVKAYTGGNNKKKRCHVMIVCDEKIVRLPYGDGTLIIRGDDCDSESKSKLNIITCMKTHKYMQKGCQVYLAQVTSKKTEDKSEEKRLEDVPIVWEFPKVFPEDFPGLPYAQQVEFQINLVFGAALVARAPYRLAPAKMQELSTQLQELSDKGFIRPSSSTWGDAILFVKKKDGSFRMCIDFHKLNKLTIKNQCPLPRINELFDQLQGSRVYSKIDLRSGYHQLRVHEEDIPKTALRNRYGHYEFQVVPFGLTNAPTIFMNLEGTKGHLKLILRLLKEEELYVKFSKCNFWLSKVQFLGYMIDSEGIHVDLAKIESIKDWASPKTPTEIRQFRLGQLLLMINLSAPILALPKGSENFVVYCDASHKGLGAVLMQKDKVIAYVSYQLKVHEKNYTTSQLKTWCSSVCPEDAERRTVQHKVLSAQLEAKKRELHNLRPACIKAAPFEALYGRKCRSPICWAKVEDSQLTGPEIIIAKVRTIAYRIELPKQLSKVYSTFHFSNLKKCLSDKTLAIPLDEIQINDKLQFTEEPVKIMDREVKHLKQSCILIVKVCWNSRRGPEFTWEREDQIQKKYPHLFANPVSASNATS</sequence>